<reference evidence="1 2" key="1">
    <citation type="submission" date="2018-06" db="EMBL/GenBank/DDBJ databases">
        <title>Genomic Encyclopedia of Type Strains, Phase IV (KMG-IV): sequencing the most valuable type-strain genomes for metagenomic binning, comparative biology and taxonomic classification.</title>
        <authorList>
            <person name="Goeker M."/>
        </authorList>
    </citation>
    <scope>NUCLEOTIDE SEQUENCE [LARGE SCALE GENOMIC DNA]</scope>
    <source>
        <strain evidence="1 2">DSM 44599</strain>
    </source>
</reference>
<gene>
    <name evidence="1" type="ORF">DFR74_1296</name>
</gene>
<evidence type="ECO:0000313" key="1">
    <source>
        <dbReference type="EMBL" id="RBO79930.1"/>
    </source>
</evidence>
<protein>
    <submittedName>
        <fullName evidence="1">Uncharacterized protein</fullName>
    </submittedName>
</protein>
<dbReference type="OrthoDB" id="4571498at2"/>
<sequence length="186" mass="20743">MALNPRSALFGPGKSLADRLATGHAETVLAMAADELATCRWALYRVRRCYTAPATAWRSLDVIARGMSRDRAHDLLAALGHRLDLTPEVDRDHRRLWLAAPTLDVPRVEELFTIAPEAAATKQRKRFQAQWQLHATPELLDLGDKAVSVLPNTHPSPRTLTQVIPPATRRLAGRCPRLPEETSMFE</sequence>
<proteinExistence type="predicted"/>
<comment type="caution">
    <text evidence="1">The sequence shown here is derived from an EMBL/GenBank/DDBJ whole genome shotgun (WGS) entry which is preliminary data.</text>
</comment>
<dbReference type="Proteomes" id="UP000252586">
    <property type="component" value="Unassembled WGS sequence"/>
</dbReference>
<organism evidence="1 2">
    <name type="scientific">Nocardia puris</name>
    <dbReference type="NCBI Taxonomy" id="208602"/>
    <lineage>
        <taxon>Bacteria</taxon>
        <taxon>Bacillati</taxon>
        <taxon>Actinomycetota</taxon>
        <taxon>Actinomycetes</taxon>
        <taxon>Mycobacteriales</taxon>
        <taxon>Nocardiaceae</taxon>
        <taxon>Nocardia</taxon>
    </lineage>
</organism>
<dbReference type="RefSeq" id="WP_067514226.1">
    <property type="nucleotide sequence ID" value="NZ_QNRE01000029.1"/>
</dbReference>
<dbReference type="AlphaFoldDB" id="A0A366CUE9"/>
<evidence type="ECO:0000313" key="2">
    <source>
        <dbReference type="Proteomes" id="UP000252586"/>
    </source>
</evidence>
<keyword evidence="2" id="KW-1185">Reference proteome</keyword>
<name>A0A366CUE9_9NOCA</name>
<dbReference type="STRING" id="1210090.GCA_001613185_06664"/>
<accession>A0A366CUE9</accession>
<dbReference type="EMBL" id="QNRE01000029">
    <property type="protein sequence ID" value="RBO79930.1"/>
    <property type="molecule type" value="Genomic_DNA"/>
</dbReference>